<feature type="binding site" evidence="5">
    <location>
        <position position="235"/>
    </location>
    <ligand>
        <name>3-dehydroquinate</name>
        <dbReference type="ChEBI" id="CHEBI:32364"/>
    </ligand>
</feature>
<protein>
    <recommendedName>
        <fullName evidence="5">3-dehydroquinate dehydratase</fullName>
        <shortName evidence="5">3-dehydroquinase</shortName>
        <ecNumber evidence="5">4.2.1.10</ecNumber>
    </recommendedName>
    <alternativeName>
        <fullName evidence="5">Type I DHQase</fullName>
    </alternativeName>
    <alternativeName>
        <fullName evidence="5">Type I dehydroquinase</fullName>
        <shortName evidence="5">DHQ1</shortName>
    </alternativeName>
</protein>
<gene>
    <name evidence="5" type="primary">aroD</name>
    <name evidence="6" type="ORF">H8S37_08030</name>
</gene>
<keyword evidence="7" id="KW-1185">Reference proteome</keyword>
<evidence type="ECO:0000313" key="7">
    <source>
        <dbReference type="Proteomes" id="UP000652477"/>
    </source>
</evidence>
<evidence type="ECO:0000313" key="6">
    <source>
        <dbReference type="EMBL" id="MBC5688871.1"/>
    </source>
</evidence>
<evidence type="ECO:0000256" key="3">
    <source>
        <dbReference type="ARBA" id="ARBA00023239"/>
    </source>
</evidence>
<dbReference type="SUPFAM" id="SSF51569">
    <property type="entry name" value="Aldolase"/>
    <property type="match status" value="1"/>
</dbReference>
<dbReference type="EC" id="4.2.1.10" evidence="5"/>
<dbReference type="NCBIfam" id="TIGR01093">
    <property type="entry name" value="aroD"/>
    <property type="match status" value="1"/>
</dbReference>
<dbReference type="AlphaFoldDB" id="A0A923LHQ2"/>
<comment type="pathway">
    <text evidence="5">Metabolic intermediate biosynthesis; chorismate biosynthesis; chorismate from D-erythrose 4-phosphate and phosphoenolpyruvate: step 3/7.</text>
</comment>
<keyword evidence="4 5" id="KW-0704">Schiff base</keyword>
<dbReference type="FunFam" id="3.20.20.70:FF:000047">
    <property type="entry name" value="3-dehydroquinate dehydratase"/>
    <property type="match status" value="1"/>
</dbReference>
<dbReference type="Proteomes" id="UP000652477">
    <property type="component" value="Unassembled WGS sequence"/>
</dbReference>
<dbReference type="InterPro" id="IPR050146">
    <property type="entry name" value="Type-I_3-dehydroquinase"/>
</dbReference>
<feature type="active site" description="Proton donor/acceptor" evidence="5">
    <location>
        <position position="143"/>
    </location>
</feature>
<feature type="active site" description="Schiff-base intermediate with substrate" evidence="5">
    <location>
        <position position="170"/>
    </location>
</feature>
<reference evidence="6" key="1">
    <citation type="submission" date="2020-08" db="EMBL/GenBank/DDBJ databases">
        <title>Genome public.</title>
        <authorList>
            <person name="Liu C."/>
            <person name="Sun Q."/>
        </authorList>
    </citation>
    <scope>NUCLEOTIDE SEQUENCE</scope>
    <source>
        <strain evidence="6">NSJ-55</strain>
    </source>
</reference>
<comment type="similarity">
    <text evidence="5">Belongs to the type-I 3-dehydroquinase family.</text>
</comment>
<evidence type="ECO:0000256" key="4">
    <source>
        <dbReference type="ARBA" id="ARBA00023270"/>
    </source>
</evidence>
<dbReference type="RefSeq" id="WP_186875455.1">
    <property type="nucleotide sequence ID" value="NZ_JACOPF010000001.1"/>
</dbReference>
<dbReference type="PANTHER" id="PTHR43699">
    <property type="entry name" value="3-DEHYDROQUINATE DEHYDRATASE"/>
    <property type="match status" value="1"/>
</dbReference>
<keyword evidence="5" id="KW-0028">Amino-acid biosynthesis</keyword>
<dbReference type="GO" id="GO:0003855">
    <property type="term" value="F:3-dehydroquinate dehydratase activity"/>
    <property type="evidence" value="ECO:0007669"/>
    <property type="project" value="UniProtKB-UniRule"/>
</dbReference>
<dbReference type="InterPro" id="IPR001381">
    <property type="entry name" value="DHquinase_I"/>
</dbReference>
<comment type="subunit">
    <text evidence="5">Homodimer.</text>
</comment>
<evidence type="ECO:0000256" key="1">
    <source>
        <dbReference type="ARBA" id="ARBA00001864"/>
    </source>
</evidence>
<dbReference type="CDD" id="cd00502">
    <property type="entry name" value="DHQase_I"/>
    <property type="match status" value="1"/>
</dbReference>
<keyword evidence="2 5" id="KW-0057">Aromatic amino acid biosynthesis</keyword>
<comment type="caution">
    <text evidence="5">Lacks conserved residue(s) required for the propagation of feature annotation.</text>
</comment>
<dbReference type="EMBL" id="JACOPF010000001">
    <property type="protein sequence ID" value="MBC5688871.1"/>
    <property type="molecule type" value="Genomic_DNA"/>
</dbReference>
<accession>A0A923LHQ2</accession>
<dbReference type="InterPro" id="IPR013785">
    <property type="entry name" value="Aldolase_TIM"/>
</dbReference>
<dbReference type="GO" id="GO:0008652">
    <property type="term" value="P:amino acid biosynthetic process"/>
    <property type="evidence" value="ECO:0007669"/>
    <property type="project" value="UniProtKB-KW"/>
</dbReference>
<feature type="binding site" evidence="5">
    <location>
        <position position="82"/>
    </location>
    <ligand>
        <name>3-dehydroquinate</name>
        <dbReference type="ChEBI" id="CHEBI:32364"/>
    </ligand>
</feature>
<feature type="binding site" evidence="5">
    <location>
        <position position="231"/>
    </location>
    <ligand>
        <name>3-dehydroquinate</name>
        <dbReference type="ChEBI" id="CHEBI:32364"/>
    </ligand>
</feature>
<sequence length="254" mass="28210">MKGVRVRQIEIGNGIPKICVPIVGKTQEEIIKYAEEARNAPADMVEWRADWYEEILCENRVIETAGKVRQILKEKPLLFTFRSKKEGGEKEISVREYSALNSQMIKSGYADLIDIEYFMGKEAVEQLVYLAKENQVKTVLSSHDFEKTPPRKEMLLCLKAMEETGADIAKLAVMPRRKEDVTELLAVTAEAAGCLSCPVITMSMGKEGMISRISGETFGCAVTFASLGKTSAPGQIELHALRQVLGILHEAQKG</sequence>
<dbReference type="GO" id="GO:0009423">
    <property type="term" value="P:chorismate biosynthetic process"/>
    <property type="evidence" value="ECO:0007669"/>
    <property type="project" value="UniProtKB-UniRule"/>
</dbReference>
<organism evidence="6 7">
    <name type="scientific">Mediterraneibacter hominis</name>
    <dbReference type="NCBI Taxonomy" id="2763054"/>
    <lineage>
        <taxon>Bacteria</taxon>
        <taxon>Bacillati</taxon>
        <taxon>Bacillota</taxon>
        <taxon>Clostridia</taxon>
        <taxon>Lachnospirales</taxon>
        <taxon>Lachnospiraceae</taxon>
        <taxon>Mediterraneibacter</taxon>
    </lineage>
</organism>
<dbReference type="Pfam" id="PF01487">
    <property type="entry name" value="DHquinase_I"/>
    <property type="match status" value="1"/>
</dbReference>
<comment type="function">
    <text evidence="5">Involved in the third step of the chorismate pathway, which leads to the biosynthesis of aromatic amino acids. Catalyzes the cis-dehydration of 3-dehydroquinate (DHQ) and introduces the first double bond of the aromatic ring to yield 3-dehydroshikimate.</text>
</comment>
<keyword evidence="3 5" id="KW-0456">Lyase</keyword>
<dbReference type="GO" id="GO:0009073">
    <property type="term" value="P:aromatic amino acid family biosynthetic process"/>
    <property type="evidence" value="ECO:0007669"/>
    <property type="project" value="UniProtKB-KW"/>
</dbReference>
<comment type="catalytic activity">
    <reaction evidence="1 5">
        <text>3-dehydroquinate = 3-dehydroshikimate + H2O</text>
        <dbReference type="Rhea" id="RHEA:21096"/>
        <dbReference type="ChEBI" id="CHEBI:15377"/>
        <dbReference type="ChEBI" id="CHEBI:16630"/>
        <dbReference type="ChEBI" id="CHEBI:32364"/>
        <dbReference type="EC" id="4.2.1.10"/>
    </reaction>
</comment>
<evidence type="ECO:0000256" key="2">
    <source>
        <dbReference type="ARBA" id="ARBA00023141"/>
    </source>
</evidence>
<dbReference type="GO" id="GO:0046279">
    <property type="term" value="P:3,4-dihydroxybenzoate biosynthetic process"/>
    <property type="evidence" value="ECO:0007669"/>
    <property type="project" value="UniProtKB-ARBA"/>
</dbReference>
<dbReference type="PANTHER" id="PTHR43699:SF1">
    <property type="entry name" value="3-DEHYDROQUINATE DEHYDRATASE"/>
    <property type="match status" value="1"/>
</dbReference>
<dbReference type="HAMAP" id="MF_00214">
    <property type="entry name" value="AroD"/>
    <property type="match status" value="1"/>
</dbReference>
<feature type="binding site" evidence="5">
    <location>
        <begin position="46"/>
        <end position="48"/>
    </location>
    <ligand>
        <name>3-dehydroquinate</name>
        <dbReference type="ChEBI" id="CHEBI:32364"/>
    </ligand>
</feature>
<dbReference type="Gene3D" id="3.20.20.70">
    <property type="entry name" value="Aldolase class I"/>
    <property type="match status" value="1"/>
</dbReference>
<evidence type="ECO:0000256" key="5">
    <source>
        <dbReference type="HAMAP-Rule" id="MF_00214"/>
    </source>
</evidence>
<proteinExistence type="inferred from homology"/>
<comment type="caution">
    <text evidence="6">The sequence shown here is derived from an EMBL/GenBank/DDBJ whole genome shotgun (WGS) entry which is preliminary data.</text>
</comment>
<feature type="binding site" evidence="5">
    <location>
        <position position="212"/>
    </location>
    <ligand>
        <name>3-dehydroquinate</name>
        <dbReference type="ChEBI" id="CHEBI:32364"/>
    </ligand>
</feature>
<name>A0A923LHQ2_9FIRM</name>